<protein>
    <recommendedName>
        <fullName evidence="2 6">Superoxide dismutase</fullName>
        <ecNumber evidence="2 6">1.15.1.1</ecNumber>
    </recommendedName>
</protein>
<dbReference type="Pfam" id="PF02777">
    <property type="entry name" value="Sod_Fe_C"/>
    <property type="match status" value="1"/>
</dbReference>
<proteinExistence type="inferred from homology"/>
<dbReference type="Pfam" id="PF00081">
    <property type="entry name" value="Sod_Fe_N"/>
    <property type="match status" value="1"/>
</dbReference>
<dbReference type="Proteomes" id="UP000214880">
    <property type="component" value="Unassembled WGS sequence"/>
</dbReference>
<dbReference type="PROSITE" id="PS00088">
    <property type="entry name" value="SOD_MN"/>
    <property type="match status" value="1"/>
</dbReference>
<evidence type="ECO:0000313" key="10">
    <source>
        <dbReference type="Proteomes" id="UP000214880"/>
    </source>
</evidence>
<dbReference type="STRING" id="146817.SAMN04488502_101387"/>
<reference evidence="9 10" key="1">
    <citation type="submission" date="2016-10" db="EMBL/GenBank/DDBJ databases">
        <authorList>
            <person name="de Groot N.N."/>
        </authorList>
    </citation>
    <scope>NUCLEOTIDE SEQUENCE [LARGE SCALE GENOMIC DNA]</scope>
    <source>
        <strain evidence="9 10">DSM 1736</strain>
    </source>
</reference>
<dbReference type="InterPro" id="IPR019833">
    <property type="entry name" value="Mn/Fe_SOD_BS"/>
</dbReference>
<dbReference type="InterPro" id="IPR019832">
    <property type="entry name" value="Mn/Fe_SOD_C"/>
</dbReference>
<dbReference type="Gene3D" id="3.55.40.20">
    <property type="entry name" value="Iron/manganese superoxide dismutase, C-terminal domain"/>
    <property type="match status" value="1"/>
</dbReference>
<comment type="similarity">
    <text evidence="1 6">Belongs to the iron/manganese superoxide dismutase family.</text>
</comment>
<dbReference type="FunFam" id="3.55.40.20:FF:000001">
    <property type="entry name" value="Superoxide dismutase"/>
    <property type="match status" value="1"/>
</dbReference>
<evidence type="ECO:0000259" key="8">
    <source>
        <dbReference type="Pfam" id="PF02777"/>
    </source>
</evidence>
<evidence type="ECO:0000256" key="2">
    <source>
        <dbReference type="ARBA" id="ARBA00012682"/>
    </source>
</evidence>
<evidence type="ECO:0000313" key="9">
    <source>
        <dbReference type="EMBL" id="SDL62703.1"/>
    </source>
</evidence>
<dbReference type="SUPFAM" id="SSF54719">
    <property type="entry name" value="Fe,Mn superoxide dismutase (SOD), C-terminal domain"/>
    <property type="match status" value="1"/>
</dbReference>
<keyword evidence="4 6" id="KW-0560">Oxidoreductase</keyword>
<feature type="binding site" evidence="5">
    <location>
        <position position="25"/>
    </location>
    <ligand>
        <name>Mn(2+)</name>
        <dbReference type="ChEBI" id="CHEBI:29035"/>
    </ligand>
</feature>
<evidence type="ECO:0000256" key="3">
    <source>
        <dbReference type="ARBA" id="ARBA00022723"/>
    </source>
</evidence>
<gene>
    <name evidence="9" type="ORF">SAMN04488502_101387</name>
</gene>
<comment type="catalytic activity">
    <reaction evidence="6">
        <text>2 superoxide + 2 H(+) = H2O2 + O2</text>
        <dbReference type="Rhea" id="RHEA:20696"/>
        <dbReference type="ChEBI" id="CHEBI:15378"/>
        <dbReference type="ChEBI" id="CHEBI:15379"/>
        <dbReference type="ChEBI" id="CHEBI:16240"/>
        <dbReference type="ChEBI" id="CHEBI:18421"/>
        <dbReference type="EC" id="1.15.1.1"/>
    </reaction>
</comment>
<dbReference type="GO" id="GO:0005737">
    <property type="term" value="C:cytoplasm"/>
    <property type="evidence" value="ECO:0007669"/>
    <property type="project" value="TreeGrafter"/>
</dbReference>
<dbReference type="RefSeq" id="WP_092067743.1">
    <property type="nucleotide sequence ID" value="NZ_FNHB01000001.1"/>
</dbReference>
<dbReference type="InterPro" id="IPR036324">
    <property type="entry name" value="Mn/Fe_SOD_N_sf"/>
</dbReference>
<dbReference type="EMBL" id="FNHB01000001">
    <property type="protein sequence ID" value="SDL62703.1"/>
    <property type="molecule type" value="Genomic_DNA"/>
</dbReference>
<dbReference type="Gene3D" id="1.10.287.990">
    <property type="entry name" value="Fe,Mn superoxide dismutase (SOD) domain"/>
    <property type="match status" value="1"/>
</dbReference>
<feature type="domain" description="Manganese/iron superoxide dismutase C-terminal" evidence="8">
    <location>
        <begin position="96"/>
        <end position="200"/>
    </location>
</feature>
<sequence length="206" mass="23097">MKQVELNYTFEALEPFIDEVTMRTHYEKHHATYTNNFNATLAKLPELSGKTDAQILADLNAIADAGLRTAIQNNGGGFYNHNLYFSTISPDGGKEPAGTLAGQIQREFGSFTEFREKISSAAIGRFGSGWAWLSSDAAGKLIITSTPNQDNPLMESSGKLTPILGIDVWEHAYYLKYKNLRADYVKAFFEVIDWREVAKRYELSVR</sequence>
<organism evidence="9 10">
    <name type="scientific">Dendrosporobacter quercicolus</name>
    <dbReference type="NCBI Taxonomy" id="146817"/>
    <lineage>
        <taxon>Bacteria</taxon>
        <taxon>Bacillati</taxon>
        <taxon>Bacillota</taxon>
        <taxon>Negativicutes</taxon>
        <taxon>Selenomonadales</taxon>
        <taxon>Sporomusaceae</taxon>
        <taxon>Dendrosporobacter</taxon>
    </lineage>
</organism>
<keyword evidence="10" id="KW-1185">Reference proteome</keyword>
<evidence type="ECO:0000259" key="7">
    <source>
        <dbReference type="Pfam" id="PF00081"/>
    </source>
</evidence>
<dbReference type="EC" id="1.15.1.1" evidence="2 6"/>
<feature type="domain" description="Manganese/iron superoxide dismutase N-terminal" evidence="7">
    <location>
        <begin position="5"/>
        <end position="88"/>
    </location>
</feature>
<feature type="binding site" evidence="5">
    <location>
        <position position="171"/>
    </location>
    <ligand>
        <name>Mn(2+)</name>
        <dbReference type="ChEBI" id="CHEBI:29035"/>
    </ligand>
</feature>
<dbReference type="InterPro" id="IPR001189">
    <property type="entry name" value="Mn/Fe_SOD"/>
</dbReference>
<keyword evidence="3 5" id="KW-0479">Metal-binding</keyword>
<evidence type="ECO:0000256" key="5">
    <source>
        <dbReference type="PIRSR" id="PIRSR000349-1"/>
    </source>
</evidence>
<name>A0A1G9LLK3_9FIRM</name>
<dbReference type="GO" id="GO:0046872">
    <property type="term" value="F:metal ion binding"/>
    <property type="evidence" value="ECO:0007669"/>
    <property type="project" value="UniProtKB-KW"/>
</dbReference>
<dbReference type="PANTHER" id="PTHR43595">
    <property type="entry name" value="37S RIBOSOMAL PROTEIN S26, MITOCHONDRIAL"/>
    <property type="match status" value="1"/>
</dbReference>
<dbReference type="InterPro" id="IPR036314">
    <property type="entry name" value="SOD_C_sf"/>
</dbReference>
<dbReference type="PANTHER" id="PTHR43595:SF2">
    <property type="entry name" value="SMALL RIBOSOMAL SUBUNIT PROTEIN MS42"/>
    <property type="match status" value="1"/>
</dbReference>
<comment type="function">
    <text evidence="6">Destroys radicals which are normally produced within the cells and which are toxic to biological systems.</text>
</comment>
<dbReference type="OrthoDB" id="9803125at2"/>
<evidence type="ECO:0000256" key="6">
    <source>
        <dbReference type="RuleBase" id="RU000414"/>
    </source>
</evidence>
<dbReference type="PRINTS" id="PR01703">
    <property type="entry name" value="MNSODISMTASE"/>
</dbReference>
<evidence type="ECO:0000256" key="1">
    <source>
        <dbReference type="ARBA" id="ARBA00008714"/>
    </source>
</evidence>
<evidence type="ECO:0000256" key="4">
    <source>
        <dbReference type="ARBA" id="ARBA00023002"/>
    </source>
</evidence>
<dbReference type="AlphaFoldDB" id="A0A1G9LLK3"/>
<accession>A0A1G9LLK3</accession>
<feature type="binding site" evidence="5">
    <location>
        <position position="167"/>
    </location>
    <ligand>
        <name>Mn(2+)</name>
        <dbReference type="ChEBI" id="CHEBI:29035"/>
    </ligand>
</feature>
<dbReference type="InterPro" id="IPR019831">
    <property type="entry name" value="Mn/Fe_SOD_N"/>
</dbReference>
<dbReference type="GO" id="GO:0004784">
    <property type="term" value="F:superoxide dismutase activity"/>
    <property type="evidence" value="ECO:0007669"/>
    <property type="project" value="UniProtKB-EC"/>
</dbReference>
<dbReference type="PIRSF" id="PIRSF000349">
    <property type="entry name" value="SODismutase"/>
    <property type="match status" value="1"/>
</dbReference>
<feature type="binding site" evidence="5">
    <location>
        <position position="81"/>
    </location>
    <ligand>
        <name>Mn(2+)</name>
        <dbReference type="ChEBI" id="CHEBI:29035"/>
    </ligand>
</feature>
<dbReference type="SUPFAM" id="SSF46609">
    <property type="entry name" value="Fe,Mn superoxide dismutase (SOD), N-terminal domain"/>
    <property type="match status" value="1"/>
</dbReference>